<dbReference type="Proteomes" id="UP000595564">
    <property type="component" value="Chromosome"/>
</dbReference>
<keyword evidence="9" id="KW-0028">Amino-acid biosynthesis</keyword>
<dbReference type="UniPathway" id="UPA00031">
    <property type="reaction ID" value="UER00012"/>
</dbReference>
<name>A0A7R6PIC0_9BACT</name>
<dbReference type="GO" id="GO:0004400">
    <property type="term" value="F:histidinol-phosphate transaminase activity"/>
    <property type="evidence" value="ECO:0007669"/>
    <property type="project" value="UniProtKB-UniRule"/>
</dbReference>
<keyword evidence="7 9" id="KW-0663">Pyridoxal phosphate</keyword>
<dbReference type="PANTHER" id="PTHR43643">
    <property type="entry name" value="HISTIDINOL-PHOSPHATE AMINOTRANSFERASE 2"/>
    <property type="match status" value="1"/>
</dbReference>
<dbReference type="SUPFAM" id="SSF53383">
    <property type="entry name" value="PLP-dependent transferases"/>
    <property type="match status" value="1"/>
</dbReference>
<evidence type="ECO:0000259" key="10">
    <source>
        <dbReference type="Pfam" id="PF00155"/>
    </source>
</evidence>
<accession>A0A7R6PIC0</accession>
<keyword evidence="9" id="KW-0368">Histidine biosynthesis</keyword>
<evidence type="ECO:0000256" key="6">
    <source>
        <dbReference type="ARBA" id="ARBA00022679"/>
    </source>
</evidence>
<dbReference type="InterPro" id="IPR004839">
    <property type="entry name" value="Aminotransferase_I/II_large"/>
</dbReference>
<gene>
    <name evidence="9" type="primary">hisC</name>
    <name evidence="11" type="ORF">TTHT_1664</name>
</gene>
<dbReference type="CDD" id="cd00609">
    <property type="entry name" value="AAT_like"/>
    <property type="match status" value="1"/>
</dbReference>
<evidence type="ECO:0000313" key="11">
    <source>
        <dbReference type="EMBL" id="BBB33144.1"/>
    </source>
</evidence>
<evidence type="ECO:0000256" key="5">
    <source>
        <dbReference type="ARBA" id="ARBA00022576"/>
    </source>
</evidence>
<dbReference type="EMBL" id="AP017470">
    <property type="protein sequence ID" value="BBB33144.1"/>
    <property type="molecule type" value="Genomic_DNA"/>
</dbReference>
<dbReference type="GO" id="GO:0000105">
    <property type="term" value="P:L-histidine biosynthetic process"/>
    <property type="evidence" value="ECO:0007669"/>
    <property type="project" value="UniProtKB-UniRule"/>
</dbReference>
<keyword evidence="5 9" id="KW-0032">Aminotransferase</keyword>
<dbReference type="InterPro" id="IPR015424">
    <property type="entry name" value="PyrdxlP-dep_Trfase"/>
</dbReference>
<comment type="subunit">
    <text evidence="4 9">Homodimer.</text>
</comment>
<keyword evidence="12" id="KW-1185">Reference proteome</keyword>
<evidence type="ECO:0000256" key="4">
    <source>
        <dbReference type="ARBA" id="ARBA00011738"/>
    </source>
</evidence>
<protein>
    <recommendedName>
        <fullName evidence="9">Histidinol-phosphate aminotransferase</fullName>
        <ecNumber evidence="9">2.6.1.9</ecNumber>
    </recommendedName>
    <alternativeName>
        <fullName evidence="9">Imidazole acetol-phosphate transaminase</fullName>
    </alternativeName>
</protein>
<dbReference type="NCBIfam" id="TIGR01141">
    <property type="entry name" value="hisC"/>
    <property type="match status" value="1"/>
</dbReference>
<evidence type="ECO:0000256" key="8">
    <source>
        <dbReference type="ARBA" id="ARBA00047481"/>
    </source>
</evidence>
<comment type="similarity">
    <text evidence="3 9">Belongs to the class-II pyridoxal-phosphate-dependent aminotransferase family. Histidinol-phosphate aminotransferase subfamily.</text>
</comment>
<evidence type="ECO:0000256" key="7">
    <source>
        <dbReference type="ARBA" id="ARBA00022898"/>
    </source>
</evidence>
<dbReference type="InterPro" id="IPR015421">
    <property type="entry name" value="PyrdxlP-dep_Trfase_major"/>
</dbReference>
<sequence length="365" mass="41694">MVEFANKINLIPEYVPGKSIENISGKWGIKPEKIVKLASNENPLGPPEEVVNFLEKEVKNVNIYPDRIGISLLKKLSEYYSISVENLFIGNGSSEIVDMLCRIMLNPGDSGLTYEKEFALYKTCIKASDGELIEIPLEENFKRNVEAIPKNVNENTKVIFIANPNNPTGDFIEKDNLVETIEKIPENVLTVVDEAYIEYIGEENSLLNYFKESGRENLVILRTFSKIYGLAGLRVGYCFADKNIINALRKIKLPVNVPYLSQKGCEIALDCENFKEKSRRLVEEEKLRIFEIFKQNNIEYIEAKGNFYLVKDNNASKTVEKLESKGVVVRSLKPYSIDNYFRVTVGTERQNNIFLEEFLKTRGKN</sequence>
<dbReference type="AlphaFoldDB" id="A0A7R6PIC0"/>
<dbReference type="PANTHER" id="PTHR43643:SF3">
    <property type="entry name" value="HISTIDINOL-PHOSPHATE AMINOTRANSFERASE"/>
    <property type="match status" value="1"/>
</dbReference>
<dbReference type="InterPro" id="IPR050106">
    <property type="entry name" value="HistidinolP_aminotransfase"/>
</dbReference>
<reference evidence="11 12" key="1">
    <citation type="journal article" date="2012" name="Extremophiles">
        <title>Thermotomaculum hydrothermale gen. nov., sp. nov., a novel heterotrophic thermophile within the phylum Acidobacteria from a deep-sea hydrothermal vent chimney in the Southern Okinawa Trough.</title>
        <authorList>
            <person name="Izumi H."/>
            <person name="Nunoura T."/>
            <person name="Miyazaki M."/>
            <person name="Mino S."/>
            <person name="Toki T."/>
            <person name="Takai K."/>
            <person name="Sako Y."/>
            <person name="Sawabe T."/>
            <person name="Nakagawa S."/>
        </authorList>
    </citation>
    <scope>NUCLEOTIDE SEQUENCE [LARGE SCALE GENOMIC DNA]</scope>
    <source>
        <strain evidence="11 12">AC55</strain>
    </source>
</reference>
<feature type="domain" description="Aminotransferase class I/classII large" evidence="10">
    <location>
        <begin position="33"/>
        <end position="356"/>
    </location>
</feature>
<proteinExistence type="inferred from homology"/>
<comment type="catalytic activity">
    <reaction evidence="8 9">
        <text>L-histidinol phosphate + 2-oxoglutarate = 3-(imidazol-4-yl)-2-oxopropyl phosphate + L-glutamate</text>
        <dbReference type="Rhea" id="RHEA:23744"/>
        <dbReference type="ChEBI" id="CHEBI:16810"/>
        <dbReference type="ChEBI" id="CHEBI:29985"/>
        <dbReference type="ChEBI" id="CHEBI:57766"/>
        <dbReference type="ChEBI" id="CHEBI:57980"/>
        <dbReference type="EC" id="2.6.1.9"/>
    </reaction>
</comment>
<dbReference type="InterPro" id="IPR005861">
    <property type="entry name" value="HisP_aminotrans"/>
</dbReference>
<dbReference type="InterPro" id="IPR015422">
    <property type="entry name" value="PyrdxlP-dep_Trfase_small"/>
</dbReference>
<dbReference type="GO" id="GO:0030170">
    <property type="term" value="F:pyridoxal phosphate binding"/>
    <property type="evidence" value="ECO:0007669"/>
    <property type="project" value="InterPro"/>
</dbReference>
<dbReference type="Gene3D" id="3.90.1150.10">
    <property type="entry name" value="Aspartate Aminotransferase, domain 1"/>
    <property type="match status" value="1"/>
</dbReference>
<dbReference type="EC" id="2.6.1.9" evidence="9"/>
<evidence type="ECO:0000256" key="9">
    <source>
        <dbReference type="HAMAP-Rule" id="MF_01023"/>
    </source>
</evidence>
<dbReference type="Pfam" id="PF00155">
    <property type="entry name" value="Aminotran_1_2"/>
    <property type="match status" value="1"/>
</dbReference>
<comment type="cofactor">
    <cofactor evidence="1 9">
        <name>pyridoxal 5'-phosphate</name>
        <dbReference type="ChEBI" id="CHEBI:597326"/>
    </cofactor>
</comment>
<organism evidence="11 12">
    <name type="scientific">Thermotomaculum hydrothermale</name>
    <dbReference type="NCBI Taxonomy" id="981385"/>
    <lineage>
        <taxon>Bacteria</taxon>
        <taxon>Pseudomonadati</taxon>
        <taxon>Acidobacteriota</taxon>
        <taxon>Holophagae</taxon>
        <taxon>Thermotomaculales</taxon>
        <taxon>Thermotomaculaceae</taxon>
        <taxon>Thermotomaculum</taxon>
    </lineage>
</organism>
<comment type="pathway">
    <text evidence="2 9">Amino-acid biosynthesis; L-histidine biosynthesis; L-histidine from 5-phospho-alpha-D-ribose 1-diphosphate: step 7/9.</text>
</comment>
<dbReference type="RefSeq" id="WP_201327445.1">
    <property type="nucleotide sequence ID" value="NZ_AP017470.1"/>
</dbReference>
<feature type="modified residue" description="N6-(pyridoxal phosphate)lysine" evidence="9">
    <location>
        <position position="226"/>
    </location>
</feature>
<dbReference type="Gene3D" id="3.40.640.10">
    <property type="entry name" value="Type I PLP-dependent aspartate aminotransferase-like (Major domain)"/>
    <property type="match status" value="1"/>
</dbReference>
<keyword evidence="6 9" id="KW-0808">Transferase</keyword>
<evidence type="ECO:0000313" key="12">
    <source>
        <dbReference type="Proteomes" id="UP000595564"/>
    </source>
</evidence>
<evidence type="ECO:0000256" key="3">
    <source>
        <dbReference type="ARBA" id="ARBA00007970"/>
    </source>
</evidence>
<evidence type="ECO:0000256" key="2">
    <source>
        <dbReference type="ARBA" id="ARBA00005011"/>
    </source>
</evidence>
<dbReference type="KEGG" id="thyd:TTHT_1664"/>
<evidence type="ECO:0000256" key="1">
    <source>
        <dbReference type="ARBA" id="ARBA00001933"/>
    </source>
</evidence>
<dbReference type="HAMAP" id="MF_01023">
    <property type="entry name" value="HisC_aminotrans_2"/>
    <property type="match status" value="1"/>
</dbReference>